<keyword evidence="2" id="KW-0012">Acyltransferase</keyword>
<dbReference type="Proteomes" id="UP000005143">
    <property type="component" value="Unassembled WGS sequence"/>
</dbReference>
<dbReference type="Pfam" id="PF00583">
    <property type="entry name" value="Acetyltransf_1"/>
    <property type="match status" value="1"/>
</dbReference>
<dbReference type="PANTHER" id="PTHR43877">
    <property type="entry name" value="AMINOALKYLPHOSPHONATE N-ACETYLTRANSFERASE-RELATED-RELATED"/>
    <property type="match status" value="1"/>
</dbReference>
<evidence type="ECO:0000259" key="3">
    <source>
        <dbReference type="PROSITE" id="PS51186"/>
    </source>
</evidence>
<keyword evidence="1" id="KW-0808">Transferase</keyword>
<proteinExistence type="predicted"/>
<dbReference type="GO" id="GO:0016747">
    <property type="term" value="F:acyltransferase activity, transferring groups other than amino-acyl groups"/>
    <property type="evidence" value="ECO:0007669"/>
    <property type="project" value="InterPro"/>
</dbReference>
<accession>H0E6X4</accession>
<organism evidence="4 5">
    <name type="scientific">Patulibacter medicamentivorans</name>
    <dbReference type="NCBI Taxonomy" id="1097667"/>
    <lineage>
        <taxon>Bacteria</taxon>
        <taxon>Bacillati</taxon>
        <taxon>Actinomycetota</taxon>
        <taxon>Thermoleophilia</taxon>
        <taxon>Solirubrobacterales</taxon>
        <taxon>Patulibacteraceae</taxon>
        <taxon>Patulibacter</taxon>
    </lineage>
</organism>
<dbReference type="Gene3D" id="3.40.630.30">
    <property type="match status" value="1"/>
</dbReference>
<comment type="caution">
    <text evidence="4">The sequence shown here is derived from an EMBL/GenBank/DDBJ whole genome shotgun (WGS) entry which is preliminary data.</text>
</comment>
<protein>
    <submittedName>
        <fullName evidence="4">Acyl-CoA synthetase (NDP forming type)</fullName>
    </submittedName>
</protein>
<evidence type="ECO:0000313" key="4">
    <source>
        <dbReference type="EMBL" id="EHN10577.1"/>
    </source>
</evidence>
<keyword evidence="5" id="KW-1185">Reference proteome</keyword>
<feature type="domain" description="N-acetyltransferase" evidence="3">
    <location>
        <begin position="23"/>
        <end position="178"/>
    </location>
</feature>
<name>H0E6X4_9ACTN</name>
<evidence type="ECO:0000256" key="1">
    <source>
        <dbReference type="ARBA" id="ARBA00022679"/>
    </source>
</evidence>
<dbReference type="InterPro" id="IPR016181">
    <property type="entry name" value="Acyl_CoA_acyltransferase"/>
</dbReference>
<sequence>MYEPLPRPTVEGMPASIDRPTRLRLRPVTPDDEPLLRELLGHVTGDSRWSRFFTGGVDLDRVARMEARCDDPRRIGVLALGPDDEVLGHGMCVPLDDETRCEIAFEVADGHHRQGIGTAMLFDLVARAREAGVRQLVAEVLPGNRDMIDLLRDSGLPIEQRLEDGVSHYEVALGSPAVNGPSAPGNAT</sequence>
<dbReference type="AlphaFoldDB" id="H0E6X4"/>
<dbReference type="InterPro" id="IPR000182">
    <property type="entry name" value="GNAT_dom"/>
</dbReference>
<dbReference type="PROSITE" id="PS51186">
    <property type="entry name" value="GNAT"/>
    <property type="match status" value="1"/>
</dbReference>
<dbReference type="InterPro" id="IPR050832">
    <property type="entry name" value="Bact_Acetyltransf"/>
</dbReference>
<dbReference type="CDD" id="cd04301">
    <property type="entry name" value="NAT_SF"/>
    <property type="match status" value="1"/>
</dbReference>
<dbReference type="SUPFAM" id="SSF55729">
    <property type="entry name" value="Acyl-CoA N-acyltransferases (Nat)"/>
    <property type="match status" value="1"/>
</dbReference>
<gene>
    <name evidence="4" type="ORF">PAI11_25750</name>
</gene>
<dbReference type="EMBL" id="AGUD01000211">
    <property type="protein sequence ID" value="EHN10577.1"/>
    <property type="molecule type" value="Genomic_DNA"/>
</dbReference>
<evidence type="ECO:0000256" key="2">
    <source>
        <dbReference type="ARBA" id="ARBA00023315"/>
    </source>
</evidence>
<reference evidence="4 5" key="1">
    <citation type="journal article" date="2013" name="Biodegradation">
        <title>Quantitative proteomic analysis of ibuprofen-degrading Patulibacter sp. strain I11.</title>
        <authorList>
            <person name="Almeida B."/>
            <person name="Kjeldal H."/>
            <person name="Lolas I."/>
            <person name="Knudsen A.D."/>
            <person name="Carvalho G."/>
            <person name="Nielsen K.L."/>
            <person name="Barreto Crespo M.T."/>
            <person name="Stensballe A."/>
            <person name="Nielsen J.L."/>
        </authorList>
    </citation>
    <scope>NUCLEOTIDE SEQUENCE [LARGE SCALE GENOMIC DNA]</scope>
    <source>
        <strain evidence="4 5">I11</strain>
    </source>
</reference>
<evidence type="ECO:0000313" key="5">
    <source>
        <dbReference type="Proteomes" id="UP000005143"/>
    </source>
</evidence>